<reference evidence="4 5" key="1">
    <citation type="submission" date="2016-10" db="EMBL/GenBank/DDBJ databases">
        <authorList>
            <person name="de Groot N.N."/>
        </authorList>
    </citation>
    <scope>NUCLEOTIDE SEQUENCE [LARGE SCALE GENOMIC DNA]</scope>
    <source>
        <strain evidence="4 5">DSM 22012</strain>
    </source>
</reference>
<gene>
    <name evidence="4" type="ORF">SAMN05444390_1011330</name>
</gene>
<dbReference type="GO" id="GO:0016788">
    <property type="term" value="F:hydrolase activity, acting on ester bonds"/>
    <property type="evidence" value="ECO:0007669"/>
    <property type="project" value="TreeGrafter"/>
</dbReference>
<dbReference type="PANTHER" id="PTHR40841:SF2">
    <property type="entry name" value="SIDEROPHORE-DEGRADING ESTERASE (EUROFUNG)"/>
    <property type="match status" value="1"/>
</dbReference>
<name>A0A1H5XCU0_9GAMM</name>
<organism evidence="4 5">
    <name type="scientific">Marinobacterium lutimaris</name>
    <dbReference type="NCBI Taxonomy" id="568106"/>
    <lineage>
        <taxon>Bacteria</taxon>
        <taxon>Pseudomonadati</taxon>
        <taxon>Pseudomonadota</taxon>
        <taxon>Gammaproteobacteria</taxon>
        <taxon>Oceanospirillales</taxon>
        <taxon>Oceanospirillaceae</taxon>
        <taxon>Marinobacterium</taxon>
    </lineage>
</organism>
<dbReference type="SUPFAM" id="SSF53474">
    <property type="entry name" value="alpha/beta-Hydrolases"/>
    <property type="match status" value="1"/>
</dbReference>
<evidence type="ECO:0000256" key="1">
    <source>
        <dbReference type="ARBA" id="ARBA00005622"/>
    </source>
</evidence>
<dbReference type="InterPro" id="IPR029058">
    <property type="entry name" value="AB_hydrolase_fold"/>
</dbReference>
<dbReference type="Proteomes" id="UP000236745">
    <property type="component" value="Unassembled WGS sequence"/>
</dbReference>
<dbReference type="EMBL" id="FNVQ01000001">
    <property type="protein sequence ID" value="SEG09026.1"/>
    <property type="molecule type" value="Genomic_DNA"/>
</dbReference>
<keyword evidence="2" id="KW-0378">Hydrolase</keyword>
<dbReference type="Pfam" id="PF00756">
    <property type="entry name" value="Esterase"/>
    <property type="match status" value="1"/>
</dbReference>
<dbReference type="InterPro" id="IPR052558">
    <property type="entry name" value="Siderophore_Hydrolase_D"/>
</dbReference>
<accession>A0A1H5XCU0</accession>
<dbReference type="AlphaFoldDB" id="A0A1H5XCU0"/>
<feature type="chain" id="PRO_5009289294" description="Esterase" evidence="3">
    <location>
        <begin position="30"/>
        <end position="304"/>
    </location>
</feature>
<keyword evidence="5" id="KW-1185">Reference proteome</keyword>
<keyword evidence="3" id="KW-0732">Signal</keyword>
<evidence type="ECO:0000256" key="2">
    <source>
        <dbReference type="ARBA" id="ARBA00022801"/>
    </source>
</evidence>
<evidence type="ECO:0000313" key="5">
    <source>
        <dbReference type="Proteomes" id="UP000236745"/>
    </source>
</evidence>
<proteinExistence type="inferred from homology"/>
<sequence>MKGICITPGFFARAILTISLITGVSAVQADRVMAQTVERETGQEQRESRVELDQTLEWQMQNQRGDSYRILVSKPEGDLPYTGGYPVIYVLDANAYFASLHEAKRAQKQFRQAIIVGIAYPGEDPHNFMRRAYDFSPPAPEGKNDPPQGGQDELLDFLSAKVMPAVAERFPVNASQQSLYGHSFGGMFALYALFTRPAMFNHYVAASPSLWWSDRYLLQHERRFRQQVEAQQVDVIHRSLSLIVGGEESLQTQQDAEQLYQRVTGLSAYGLRSSFYVADDEDHMSVPFSIGARVLRQVLQSRSE</sequence>
<dbReference type="InterPro" id="IPR000801">
    <property type="entry name" value="Esterase-like"/>
</dbReference>
<dbReference type="PANTHER" id="PTHR40841">
    <property type="entry name" value="SIDEROPHORE TRIACETYLFUSARININE C ESTERASE"/>
    <property type="match status" value="1"/>
</dbReference>
<dbReference type="Gene3D" id="3.40.50.1820">
    <property type="entry name" value="alpha/beta hydrolase"/>
    <property type="match status" value="1"/>
</dbReference>
<protein>
    <recommendedName>
        <fullName evidence="6">Esterase</fullName>
    </recommendedName>
</protein>
<evidence type="ECO:0000256" key="3">
    <source>
        <dbReference type="SAM" id="SignalP"/>
    </source>
</evidence>
<feature type="signal peptide" evidence="3">
    <location>
        <begin position="1"/>
        <end position="29"/>
    </location>
</feature>
<evidence type="ECO:0000313" key="4">
    <source>
        <dbReference type="EMBL" id="SEG09026.1"/>
    </source>
</evidence>
<comment type="similarity">
    <text evidence="1">Belongs to the esterase D family.</text>
</comment>
<evidence type="ECO:0008006" key="6">
    <source>
        <dbReference type="Google" id="ProtNLM"/>
    </source>
</evidence>